<name>A0A812MDJ6_9DINO</name>
<dbReference type="GO" id="GO:0016459">
    <property type="term" value="C:myosin complex"/>
    <property type="evidence" value="ECO:0007669"/>
    <property type="project" value="UniProtKB-KW"/>
</dbReference>
<dbReference type="Gene3D" id="3.90.1150.10">
    <property type="entry name" value="Aspartate Aminotransferase, domain 1"/>
    <property type="match status" value="1"/>
</dbReference>
<dbReference type="Pfam" id="PF00266">
    <property type="entry name" value="Aminotran_5"/>
    <property type="match status" value="1"/>
</dbReference>
<feature type="region of interest" description="Disordered" evidence="7">
    <location>
        <begin position="832"/>
        <end position="862"/>
    </location>
</feature>
<comment type="caution">
    <text evidence="6">Lacks conserved residue(s) required for the propagation of feature annotation.</text>
</comment>
<dbReference type="InterPro" id="IPR036961">
    <property type="entry name" value="Kinesin_motor_dom_sf"/>
</dbReference>
<dbReference type="GO" id="GO:0000146">
    <property type="term" value="F:microfilament motor activity"/>
    <property type="evidence" value="ECO:0007669"/>
    <property type="project" value="TreeGrafter"/>
</dbReference>
<dbReference type="Proteomes" id="UP000604046">
    <property type="component" value="Unassembled WGS sequence"/>
</dbReference>
<evidence type="ECO:0000256" key="7">
    <source>
        <dbReference type="SAM" id="MobiDB-lite"/>
    </source>
</evidence>
<feature type="region of interest" description="Actin-binding" evidence="6">
    <location>
        <begin position="510"/>
        <end position="532"/>
    </location>
</feature>
<keyword evidence="2" id="KW-0067">ATP-binding</keyword>
<keyword evidence="5 6" id="KW-0009">Actin-binding</keyword>
<dbReference type="PROSITE" id="PS51456">
    <property type="entry name" value="MYOSIN_MOTOR"/>
    <property type="match status" value="1"/>
</dbReference>
<dbReference type="SMART" id="SM00242">
    <property type="entry name" value="MYSc"/>
    <property type="match status" value="1"/>
</dbReference>
<reference evidence="9" key="1">
    <citation type="submission" date="2021-02" db="EMBL/GenBank/DDBJ databases">
        <authorList>
            <person name="Dougan E. K."/>
            <person name="Rhodes N."/>
            <person name="Thang M."/>
            <person name="Chan C."/>
        </authorList>
    </citation>
    <scope>NUCLEOTIDE SEQUENCE</scope>
</reference>
<dbReference type="Gene3D" id="3.40.850.10">
    <property type="entry name" value="Kinesin motor domain"/>
    <property type="match status" value="1"/>
</dbReference>
<dbReference type="InterPro" id="IPR015421">
    <property type="entry name" value="PyrdxlP-dep_Trfase_major"/>
</dbReference>
<comment type="similarity">
    <text evidence="6">Belongs to the TRAFAC class myosin-kinesin ATPase superfamily. Myosin family.</text>
</comment>
<evidence type="ECO:0000313" key="9">
    <source>
        <dbReference type="EMBL" id="CAE7260227.1"/>
    </source>
</evidence>
<evidence type="ECO:0000256" key="6">
    <source>
        <dbReference type="PROSITE-ProRule" id="PRU00782"/>
    </source>
</evidence>
<accession>A0A812MDJ6</accession>
<dbReference type="PROSITE" id="PS50096">
    <property type="entry name" value="IQ"/>
    <property type="match status" value="1"/>
</dbReference>
<keyword evidence="4" id="KW-0505">Motor protein</keyword>
<dbReference type="OrthoDB" id="10264306at2759"/>
<feature type="domain" description="Myosin motor" evidence="8">
    <location>
        <begin position="445"/>
        <end position="643"/>
    </location>
</feature>
<keyword evidence="10" id="KW-1185">Reference proteome</keyword>
<dbReference type="EMBL" id="CAJNDS010001446">
    <property type="protein sequence ID" value="CAE7260227.1"/>
    <property type="molecule type" value="Genomic_DNA"/>
</dbReference>
<keyword evidence="1" id="KW-0547">Nucleotide-binding</keyword>
<dbReference type="GO" id="GO:0051015">
    <property type="term" value="F:actin filament binding"/>
    <property type="evidence" value="ECO:0007669"/>
    <property type="project" value="TreeGrafter"/>
</dbReference>
<dbReference type="SUPFAM" id="SSF52540">
    <property type="entry name" value="P-loop containing nucleoside triphosphate hydrolases"/>
    <property type="match status" value="1"/>
</dbReference>
<gene>
    <name evidence="9" type="primary">MOCOS</name>
    <name evidence="9" type="ORF">SNAT2548_LOCUS13587</name>
</gene>
<organism evidence="9 10">
    <name type="scientific">Symbiodinium natans</name>
    <dbReference type="NCBI Taxonomy" id="878477"/>
    <lineage>
        <taxon>Eukaryota</taxon>
        <taxon>Sar</taxon>
        <taxon>Alveolata</taxon>
        <taxon>Dinophyceae</taxon>
        <taxon>Suessiales</taxon>
        <taxon>Symbiodiniaceae</taxon>
        <taxon>Symbiodinium</taxon>
    </lineage>
</organism>
<dbReference type="SUPFAM" id="SSF53383">
    <property type="entry name" value="PLP-dependent transferases"/>
    <property type="match status" value="1"/>
</dbReference>
<dbReference type="Gene3D" id="3.40.640.10">
    <property type="entry name" value="Type I PLP-dependent aspartate aminotransferase-like (Major domain)"/>
    <property type="match status" value="1"/>
</dbReference>
<dbReference type="InterPro" id="IPR015422">
    <property type="entry name" value="PyrdxlP-dep_Trfase_small"/>
</dbReference>
<dbReference type="Pfam" id="PF00063">
    <property type="entry name" value="Myosin_head"/>
    <property type="match status" value="1"/>
</dbReference>
<evidence type="ECO:0000256" key="2">
    <source>
        <dbReference type="ARBA" id="ARBA00022840"/>
    </source>
</evidence>
<dbReference type="Gene3D" id="1.20.5.4820">
    <property type="match status" value="1"/>
</dbReference>
<sequence>MVNHNSVLGIRDVARDVNASISVAWHEDVDDWLDELASQPDEDRDGPLSLFAYPAEENFAGQIFPLRWAAKIASREGQLRTWRVLLDAAKFSSSHPLNLTEARADFVTLSFYKLFGYPTGVGALIIRSQTAFELKKHYWGGGSVSLAGAGRTDSDDLKVFKGRIAERFEDGTVAFLGIASLRHGFDALARVGGMAAIERHTSCLAAELHRQLAELQHSNGSPVIAMYSRDIGVDASGQLVQGPIVNFNVLRADSTLISHIDVMATAAEAGIHIRAGMHCNPGAATTVLGLPPEAIRDAAQDTSIQGCGSGPAFVKCRASAVRAISDEACHRLYTGRPSVTPAPPSAKMDFMDALQGLEPQWEMPFGSVRASVGYLSTFEDIQRLVLFLSTELLLDSLALYLFKLAEPEDGVFATAGQTNIAKTLIAPSCMSAQTLMRPWLDIPYVTYSSEGFLEKNVDKPPDEAADLLKGSKLVVLQEIGGAIADELAEATGGPGKKKAKTVSSGFRSSLAQLVQKLNEADPHFIRCVKPNAEKVPNKFTSKLVMEQLTCSGVFEAVRIRQSGFAARVPFGDFLGRYRIVVPKAKHKAIFSAASEPERAKAFLEALPEALEPLGGAPAGDLVLGKTKIFAKQAVMIRLDKARDMAVSTYAIDIQRVWRGYRARKKLATCKVVFDELKAWCARNDFYTKPGSTAVQKLKEPSAIRSEAAKVEEICKKAEGLPLPLPRRKEVEKVKQRMENEAKEIELLKAITKSIDPIEIESAVARAKDLELQSLPEVGVLQERFSKLSKQLPLIKAITTALDEEAEGSTEFAFIVTAFTAYQSSKWRAGHARQVPDASTAQPQEARLDAGASTPAPPGASFQPGLEHILLDAPDWEDKCVYDAFPRPPPVVRL</sequence>
<comment type="caution">
    <text evidence="9">The sequence shown here is derived from an EMBL/GenBank/DDBJ whole genome shotgun (WGS) entry which is preliminary data.</text>
</comment>
<evidence type="ECO:0000256" key="5">
    <source>
        <dbReference type="ARBA" id="ARBA00023203"/>
    </source>
</evidence>
<evidence type="ECO:0000256" key="1">
    <source>
        <dbReference type="ARBA" id="ARBA00022741"/>
    </source>
</evidence>
<evidence type="ECO:0000259" key="8">
    <source>
        <dbReference type="PROSITE" id="PS51456"/>
    </source>
</evidence>
<dbReference type="GO" id="GO:0005524">
    <property type="term" value="F:ATP binding"/>
    <property type="evidence" value="ECO:0007669"/>
    <property type="project" value="UniProtKB-KW"/>
</dbReference>
<evidence type="ECO:0000313" key="10">
    <source>
        <dbReference type="Proteomes" id="UP000604046"/>
    </source>
</evidence>
<keyword evidence="3 6" id="KW-0518">Myosin</keyword>
<proteinExistence type="inferred from homology"/>
<dbReference type="GO" id="GO:0007015">
    <property type="term" value="P:actin filament organization"/>
    <property type="evidence" value="ECO:0007669"/>
    <property type="project" value="TreeGrafter"/>
</dbReference>
<dbReference type="InterPro" id="IPR000192">
    <property type="entry name" value="Aminotrans_V_dom"/>
</dbReference>
<evidence type="ECO:0000256" key="3">
    <source>
        <dbReference type="ARBA" id="ARBA00023123"/>
    </source>
</evidence>
<dbReference type="AlphaFoldDB" id="A0A812MDJ6"/>
<dbReference type="GO" id="GO:0005737">
    <property type="term" value="C:cytoplasm"/>
    <property type="evidence" value="ECO:0007669"/>
    <property type="project" value="TreeGrafter"/>
</dbReference>
<dbReference type="InterPro" id="IPR001609">
    <property type="entry name" value="Myosin_head_motor_dom-like"/>
</dbReference>
<dbReference type="PANTHER" id="PTHR13140">
    <property type="entry name" value="MYOSIN"/>
    <property type="match status" value="1"/>
</dbReference>
<dbReference type="CDD" id="cd23767">
    <property type="entry name" value="IQCD"/>
    <property type="match status" value="1"/>
</dbReference>
<dbReference type="GO" id="GO:0016020">
    <property type="term" value="C:membrane"/>
    <property type="evidence" value="ECO:0007669"/>
    <property type="project" value="TreeGrafter"/>
</dbReference>
<dbReference type="PANTHER" id="PTHR13140:SF706">
    <property type="entry name" value="DILUTE CLASS UNCONVENTIONAL MYOSIN, ISOFORM C"/>
    <property type="match status" value="1"/>
</dbReference>
<dbReference type="InterPro" id="IPR015424">
    <property type="entry name" value="PyrdxlP-dep_Trfase"/>
</dbReference>
<dbReference type="InterPro" id="IPR027417">
    <property type="entry name" value="P-loop_NTPase"/>
</dbReference>
<protein>
    <submittedName>
        <fullName evidence="9">MOCOS protein</fullName>
    </submittedName>
</protein>
<evidence type="ECO:0000256" key="4">
    <source>
        <dbReference type="ARBA" id="ARBA00023175"/>
    </source>
</evidence>